<name>A0AAE0HVW6_9PEZI</name>
<dbReference type="AlphaFoldDB" id="A0AAE0HVW6"/>
<dbReference type="PANTHER" id="PTHR12223:SF28">
    <property type="entry name" value="LECTIN, MANNOSE BINDING 1 LIKE"/>
    <property type="match status" value="1"/>
</dbReference>
<dbReference type="CDD" id="cd06903">
    <property type="entry name" value="lectin_EMP46_EMP47"/>
    <property type="match status" value="1"/>
</dbReference>
<evidence type="ECO:0000313" key="12">
    <source>
        <dbReference type="Proteomes" id="UP001283341"/>
    </source>
</evidence>
<dbReference type="PROSITE" id="PS51328">
    <property type="entry name" value="L_LECTIN_LIKE"/>
    <property type="match status" value="1"/>
</dbReference>
<keyword evidence="2 8" id="KW-0812">Transmembrane</keyword>
<keyword evidence="4 8" id="KW-1133">Transmembrane helix</keyword>
<evidence type="ECO:0000256" key="8">
    <source>
        <dbReference type="SAM" id="Phobius"/>
    </source>
</evidence>
<sequence>MRLLFSAAALVTSVAQTHAQYLVNELSFGYGVRISPEGQNSIPNFSMQGRPGVPELLSNKVILTPPMPGNQRGAVWADKQMQHQTWIMDVEFRANGQERGSGNMNIWLVRDGAHSVGSRSIYTVGKFEGLGLVIDQHGGTSGMIRGFLNDGTTDYMAHHNVDSLAFGHCQFAYRNLGRPLQIKLRQTDAKFQVEVDSHLCFESEKIKLPTGYNFGISAASADTPDSFEVFKMVVLTDDSKTQGSSGNEHGGGYGQAQEQPPPGGSQANQQQQQPPDQQQNIYGRFGQKAPQAPIPDDPYDTKIPDQEADKITSSRAQFADLHNRLQSVNHHLSTIFRQVAQAQSIGEQRHEEVSIMIGELKGLMTKLDRIETLENKIQSLEKELGKVRKDVWAKVQDSENAVKNHVTDKHESLHEHVKVHAAPGHTKLIMVIIGGQVLLVAGYVWYKKRKSMPKKYL</sequence>
<proteinExistence type="predicted"/>
<dbReference type="Gene3D" id="6.10.140.920">
    <property type="match status" value="1"/>
</dbReference>
<dbReference type="GO" id="GO:0006888">
    <property type="term" value="P:endoplasmic reticulum to Golgi vesicle-mediated transport"/>
    <property type="evidence" value="ECO:0007669"/>
    <property type="project" value="TreeGrafter"/>
</dbReference>
<feature type="compositionally biased region" description="Low complexity" evidence="7">
    <location>
        <begin position="264"/>
        <end position="279"/>
    </location>
</feature>
<dbReference type="InterPro" id="IPR013320">
    <property type="entry name" value="ConA-like_dom_sf"/>
</dbReference>
<feature type="region of interest" description="Disordered" evidence="7">
    <location>
        <begin position="239"/>
        <end position="281"/>
    </location>
</feature>
<evidence type="ECO:0000259" key="10">
    <source>
        <dbReference type="PROSITE" id="PS51328"/>
    </source>
</evidence>
<feature type="transmembrane region" description="Helical" evidence="8">
    <location>
        <begin position="428"/>
        <end position="446"/>
    </location>
</feature>
<dbReference type="InterPro" id="IPR051136">
    <property type="entry name" value="Intracellular_Lectin-GPT"/>
</dbReference>
<evidence type="ECO:0000256" key="5">
    <source>
        <dbReference type="ARBA" id="ARBA00023136"/>
    </source>
</evidence>
<dbReference type="Gene3D" id="2.60.120.200">
    <property type="match status" value="1"/>
</dbReference>
<dbReference type="GO" id="GO:0000139">
    <property type="term" value="C:Golgi membrane"/>
    <property type="evidence" value="ECO:0007669"/>
    <property type="project" value="TreeGrafter"/>
</dbReference>
<reference evidence="11" key="1">
    <citation type="journal article" date="2023" name="Mol. Phylogenet. Evol.">
        <title>Genome-scale phylogeny and comparative genomics of the fungal order Sordariales.</title>
        <authorList>
            <person name="Hensen N."/>
            <person name="Bonometti L."/>
            <person name="Westerberg I."/>
            <person name="Brannstrom I.O."/>
            <person name="Guillou S."/>
            <person name="Cros-Aarteil S."/>
            <person name="Calhoun S."/>
            <person name="Haridas S."/>
            <person name="Kuo A."/>
            <person name="Mondo S."/>
            <person name="Pangilinan J."/>
            <person name="Riley R."/>
            <person name="LaButti K."/>
            <person name="Andreopoulos B."/>
            <person name="Lipzen A."/>
            <person name="Chen C."/>
            <person name="Yan M."/>
            <person name="Daum C."/>
            <person name="Ng V."/>
            <person name="Clum A."/>
            <person name="Steindorff A."/>
            <person name="Ohm R.A."/>
            <person name="Martin F."/>
            <person name="Silar P."/>
            <person name="Natvig D.O."/>
            <person name="Lalanne C."/>
            <person name="Gautier V."/>
            <person name="Ament-Velasquez S.L."/>
            <person name="Kruys A."/>
            <person name="Hutchinson M.I."/>
            <person name="Powell A.J."/>
            <person name="Barry K."/>
            <person name="Miller A.N."/>
            <person name="Grigoriev I.V."/>
            <person name="Debuchy R."/>
            <person name="Gladieux P."/>
            <person name="Hiltunen Thoren M."/>
            <person name="Johannesson H."/>
        </authorList>
    </citation>
    <scope>NUCLEOTIDE SEQUENCE</scope>
    <source>
        <strain evidence="11">CBS 118394</strain>
    </source>
</reference>
<dbReference type="GO" id="GO:0005789">
    <property type="term" value="C:endoplasmic reticulum membrane"/>
    <property type="evidence" value="ECO:0007669"/>
    <property type="project" value="TreeGrafter"/>
</dbReference>
<dbReference type="Pfam" id="PF03388">
    <property type="entry name" value="Lectin_leg-like"/>
    <property type="match status" value="1"/>
</dbReference>
<comment type="subcellular location">
    <subcellularLocation>
        <location evidence="1">Membrane</location>
        <topology evidence="1">Single-pass type I membrane protein</topology>
    </subcellularLocation>
</comment>
<evidence type="ECO:0000256" key="6">
    <source>
        <dbReference type="SAM" id="Coils"/>
    </source>
</evidence>
<keyword evidence="12" id="KW-1185">Reference proteome</keyword>
<dbReference type="PANTHER" id="PTHR12223">
    <property type="entry name" value="VESICULAR MANNOSE-BINDING LECTIN"/>
    <property type="match status" value="1"/>
</dbReference>
<accession>A0AAE0HVW6</accession>
<keyword evidence="5 8" id="KW-0472">Membrane</keyword>
<keyword evidence="6" id="KW-0175">Coiled coil</keyword>
<evidence type="ECO:0000313" key="11">
    <source>
        <dbReference type="EMBL" id="KAK3313882.1"/>
    </source>
</evidence>
<evidence type="ECO:0000256" key="9">
    <source>
        <dbReference type="SAM" id="SignalP"/>
    </source>
</evidence>
<evidence type="ECO:0000256" key="3">
    <source>
        <dbReference type="ARBA" id="ARBA00022729"/>
    </source>
</evidence>
<dbReference type="InterPro" id="IPR035661">
    <property type="entry name" value="EMP46/EMP47_N"/>
</dbReference>
<evidence type="ECO:0000256" key="1">
    <source>
        <dbReference type="ARBA" id="ARBA00004479"/>
    </source>
</evidence>
<feature type="signal peptide" evidence="9">
    <location>
        <begin position="1"/>
        <end position="19"/>
    </location>
</feature>
<evidence type="ECO:0000256" key="4">
    <source>
        <dbReference type="ARBA" id="ARBA00022989"/>
    </source>
</evidence>
<organism evidence="11 12">
    <name type="scientific">Apodospora peruviana</name>
    <dbReference type="NCBI Taxonomy" id="516989"/>
    <lineage>
        <taxon>Eukaryota</taxon>
        <taxon>Fungi</taxon>
        <taxon>Dikarya</taxon>
        <taxon>Ascomycota</taxon>
        <taxon>Pezizomycotina</taxon>
        <taxon>Sordariomycetes</taxon>
        <taxon>Sordariomycetidae</taxon>
        <taxon>Sordariales</taxon>
        <taxon>Lasiosphaeriaceae</taxon>
        <taxon>Apodospora</taxon>
    </lineage>
</organism>
<keyword evidence="3 9" id="KW-0732">Signal</keyword>
<feature type="coiled-coil region" evidence="6">
    <location>
        <begin position="363"/>
        <end position="390"/>
    </location>
</feature>
<dbReference type="GO" id="GO:0030134">
    <property type="term" value="C:COPII-coated ER to Golgi transport vesicle"/>
    <property type="evidence" value="ECO:0007669"/>
    <property type="project" value="TreeGrafter"/>
</dbReference>
<gene>
    <name evidence="11" type="ORF">B0H66DRAFT_365952</name>
</gene>
<dbReference type="GO" id="GO:0005793">
    <property type="term" value="C:endoplasmic reticulum-Golgi intermediate compartment"/>
    <property type="evidence" value="ECO:0007669"/>
    <property type="project" value="TreeGrafter"/>
</dbReference>
<evidence type="ECO:0000256" key="2">
    <source>
        <dbReference type="ARBA" id="ARBA00022692"/>
    </source>
</evidence>
<dbReference type="EMBL" id="JAUEDM010000007">
    <property type="protein sequence ID" value="KAK3313882.1"/>
    <property type="molecule type" value="Genomic_DNA"/>
</dbReference>
<dbReference type="SUPFAM" id="SSF49899">
    <property type="entry name" value="Concanavalin A-like lectins/glucanases"/>
    <property type="match status" value="1"/>
</dbReference>
<dbReference type="FunFam" id="2.60.120.200:FF:000245">
    <property type="entry name" value="Similar to lectin family integral membrane protein"/>
    <property type="match status" value="1"/>
</dbReference>
<protein>
    <submittedName>
        <fullName evidence="11">Concanavalin A-like lectin/glucanase domain-containing protein</fullName>
    </submittedName>
</protein>
<dbReference type="Proteomes" id="UP001283341">
    <property type="component" value="Unassembled WGS sequence"/>
</dbReference>
<reference evidence="11" key="2">
    <citation type="submission" date="2023-06" db="EMBL/GenBank/DDBJ databases">
        <authorList>
            <consortium name="Lawrence Berkeley National Laboratory"/>
            <person name="Haridas S."/>
            <person name="Hensen N."/>
            <person name="Bonometti L."/>
            <person name="Westerberg I."/>
            <person name="Brannstrom I.O."/>
            <person name="Guillou S."/>
            <person name="Cros-Aarteil S."/>
            <person name="Calhoun S."/>
            <person name="Kuo A."/>
            <person name="Mondo S."/>
            <person name="Pangilinan J."/>
            <person name="Riley R."/>
            <person name="Labutti K."/>
            <person name="Andreopoulos B."/>
            <person name="Lipzen A."/>
            <person name="Chen C."/>
            <person name="Yanf M."/>
            <person name="Daum C."/>
            <person name="Ng V."/>
            <person name="Clum A."/>
            <person name="Steindorff A."/>
            <person name="Ohm R."/>
            <person name="Martin F."/>
            <person name="Silar P."/>
            <person name="Natvig D."/>
            <person name="Lalanne C."/>
            <person name="Gautier V."/>
            <person name="Ament-Velasquez S.L."/>
            <person name="Kruys A."/>
            <person name="Hutchinson M.I."/>
            <person name="Powell A.J."/>
            <person name="Barry K."/>
            <person name="Miller A.N."/>
            <person name="Grigoriev I.V."/>
            <person name="Debuchy R."/>
            <person name="Gladieux P."/>
            <person name="Thoren M.H."/>
            <person name="Johannesson H."/>
        </authorList>
    </citation>
    <scope>NUCLEOTIDE SEQUENCE</scope>
    <source>
        <strain evidence="11">CBS 118394</strain>
    </source>
</reference>
<evidence type="ECO:0000256" key="7">
    <source>
        <dbReference type="SAM" id="MobiDB-lite"/>
    </source>
</evidence>
<dbReference type="InterPro" id="IPR005052">
    <property type="entry name" value="Lectin_leg"/>
</dbReference>
<feature type="chain" id="PRO_5042028394" evidence="9">
    <location>
        <begin position="20"/>
        <end position="457"/>
    </location>
</feature>
<comment type="caution">
    <text evidence="11">The sequence shown here is derived from an EMBL/GenBank/DDBJ whole genome shotgun (WGS) entry which is preliminary data.</text>
</comment>
<dbReference type="GO" id="GO:0005537">
    <property type="term" value="F:D-mannose binding"/>
    <property type="evidence" value="ECO:0007669"/>
    <property type="project" value="TreeGrafter"/>
</dbReference>
<feature type="domain" description="L-type lectin-like" evidence="10">
    <location>
        <begin position="25"/>
        <end position="237"/>
    </location>
</feature>